<sequence length="90" mass="10495">MTISRIWKEHSRRFGKNVGKTELFVVEPRHLDGKFLVKQRGKKGNKDEVYDKVDTLDEVWNLLQQGRAVRMKGQDSREWSTLNGQGTKHA</sequence>
<reference evidence="2" key="1">
    <citation type="journal article" date="2019" name="Int. J. Syst. Evol. Microbiol.">
        <title>The Global Catalogue of Microorganisms (GCM) 10K type strain sequencing project: providing services to taxonomists for standard genome sequencing and annotation.</title>
        <authorList>
            <consortium name="The Broad Institute Genomics Platform"/>
            <consortium name="The Broad Institute Genome Sequencing Center for Infectious Disease"/>
            <person name="Wu L."/>
            <person name="Ma J."/>
        </authorList>
    </citation>
    <scope>NUCLEOTIDE SEQUENCE [LARGE SCALE GENOMIC DNA]</scope>
    <source>
        <strain evidence="2">JCM 17563</strain>
    </source>
</reference>
<organism evidence="1 2">
    <name type="scientific">Sphingomonas swuensis</name>
    <dbReference type="NCBI Taxonomy" id="977800"/>
    <lineage>
        <taxon>Bacteria</taxon>
        <taxon>Pseudomonadati</taxon>
        <taxon>Pseudomonadota</taxon>
        <taxon>Alphaproteobacteria</taxon>
        <taxon>Sphingomonadales</taxon>
        <taxon>Sphingomonadaceae</taxon>
        <taxon>Sphingomonas</taxon>
    </lineage>
</organism>
<dbReference type="RefSeq" id="WP_344707260.1">
    <property type="nucleotide sequence ID" value="NZ_BAABBQ010000001.1"/>
</dbReference>
<evidence type="ECO:0000313" key="2">
    <source>
        <dbReference type="Proteomes" id="UP001500235"/>
    </source>
</evidence>
<accession>A0ABP7T3V0</accession>
<dbReference type="EMBL" id="BAABBQ010000001">
    <property type="protein sequence ID" value="GAA4019823.1"/>
    <property type="molecule type" value="Genomic_DNA"/>
</dbReference>
<protein>
    <submittedName>
        <fullName evidence="1">Uncharacterized protein</fullName>
    </submittedName>
</protein>
<keyword evidence="2" id="KW-1185">Reference proteome</keyword>
<dbReference type="Proteomes" id="UP001500235">
    <property type="component" value="Unassembled WGS sequence"/>
</dbReference>
<gene>
    <name evidence="1" type="ORF">GCM10022280_19890</name>
</gene>
<comment type="caution">
    <text evidence="1">The sequence shown here is derived from an EMBL/GenBank/DDBJ whole genome shotgun (WGS) entry which is preliminary data.</text>
</comment>
<proteinExistence type="predicted"/>
<name>A0ABP7T3V0_9SPHN</name>
<evidence type="ECO:0000313" key="1">
    <source>
        <dbReference type="EMBL" id="GAA4019823.1"/>
    </source>
</evidence>